<name>A0ABP0GGH2_CLALP</name>
<proteinExistence type="predicted"/>
<dbReference type="PANTHER" id="PTHR35088">
    <property type="entry name" value="COILED-COIL DOMAIN-CONTAINING PROTEIN 178"/>
    <property type="match status" value="1"/>
</dbReference>
<sequence>MPDGQGHVTDVVKYESQPLLKRRSCELVNTPSPCVKKALFHLERLKGLMRNAGSGEPEQIVSYHEHIENPENDRPIRKQLRFLTPAIADTPSSDNDSVLSQGEMSVQGIGALVQLDGDEIAGLLKRIQLTPKEVFSQVAELILRLENDRSSIEAALARERNRVKNLSAKIDAVTRLRMIQLPQAVQKEHDACAFDISELQWHVSYTERQLERSKENVEVAQVLNDSLKEDINFVKKHCPLVEEKLTIEKEAMKKIKTMQKNTDDELTDAQIVLDKAEATYQKAVEKAEIERKSTKEDLDTVHGQLTLLKKDLTHSKAMYQAYVKKAEQSREKLENQGTELSELEKKAEEVREAEQNEVYRIEELRDIVKQVEFETGEITKQKTILEDGLEKLHKDKRSKIYDLEVEYKGALRTLRELQEVNRDMKYDIEDMSEEIKTCDKAMMKSEREIDRYRKERERCEKQLKLANEEVTNIAMINMELKNQLEKEEIKSQSVEDALKSTSENLRKQVNDEMRQRTALEVRRQQNSKALLKGKTENVKKKAKIEKNLENSKQAVNKVATEVQKLQREHEKTVEMINGLEGQLTEVNREHEMTEKVLSAEKKEIEPVEHKLQEEQMSLKEKIKEMEFEESQMTQKLKDMKISQAAMQKRKNATETSIAKLKEEFDELQIQLSCGEKSNANLESQLEETKRRVAEREKQHKELMKEREAVKQQLEESMKAEHASNHELAQKYRQLQSEHIDLKNRLMTLYDTKVKLEISIKDHKQLLTLQEKLNHALKQYYHDRAEFNKAGLTKFHVRSHDNTDLMVNVQHGLDLALDNISLFLRSQIDGTAVDRVHQAAMNWLNA</sequence>
<protein>
    <recommendedName>
        <fullName evidence="5">Coiled-coil domain-containing protein 178</fullName>
    </recommendedName>
</protein>
<dbReference type="EMBL" id="CAWYQH010000119">
    <property type="protein sequence ID" value="CAK8690864.1"/>
    <property type="molecule type" value="Genomic_DNA"/>
</dbReference>
<evidence type="ECO:0000256" key="2">
    <source>
        <dbReference type="SAM" id="MobiDB-lite"/>
    </source>
</evidence>
<feature type="coiled-coil region" evidence="1">
    <location>
        <begin position="142"/>
        <end position="176"/>
    </location>
</feature>
<comment type="caution">
    <text evidence="3">The sequence shown here is derived from an EMBL/GenBank/DDBJ whole genome shotgun (WGS) entry which is preliminary data.</text>
</comment>
<feature type="coiled-coil region" evidence="1">
    <location>
        <begin position="266"/>
        <end position="353"/>
    </location>
</feature>
<reference evidence="3 4" key="1">
    <citation type="submission" date="2024-02" db="EMBL/GenBank/DDBJ databases">
        <authorList>
            <person name="Daric V."/>
            <person name="Darras S."/>
        </authorList>
    </citation>
    <scope>NUCLEOTIDE SEQUENCE [LARGE SCALE GENOMIC DNA]</scope>
</reference>
<feature type="region of interest" description="Disordered" evidence="2">
    <location>
        <begin position="700"/>
        <end position="723"/>
    </location>
</feature>
<accession>A0ABP0GGH2</accession>
<keyword evidence="1" id="KW-0175">Coiled coil</keyword>
<evidence type="ECO:0008006" key="5">
    <source>
        <dbReference type="Google" id="ProtNLM"/>
    </source>
</evidence>
<dbReference type="PANTHER" id="PTHR35088:SF1">
    <property type="entry name" value="COILED-COIL DOMAIN-CONTAINING PROTEIN 178"/>
    <property type="match status" value="1"/>
</dbReference>
<evidence type="ECO:0000256" key="1">
    <source>
        <dbReference type="SAM" id="Coils"/>
    </source>
</evidence>
<dbReference type="Proteomes" id="UP001642483">
    <property type="component" value="Unassembled WGS sequence"/>
</dbReference>
<evidence type="ECO:0000313" key="3">
    <source>
        <dbReference type="EMBL" id="CAK8690864.1"/>
    </source>
</evidence>
<dbReference type="InterPro" id="IPR038826">
    <property type="entry name" value="CCDC178"/>
</dbReference>
<keyword evidence="4" id="KW-1185">Reference proteome</keyword>
<gene>
    <name evidence="3" type="ORF">CVLEPA_LOCUS23424</name>
</gene>
<organism evidence="3 4">
    <name type="scientific">Clavelina lepadiformis</name>
    <name type="common">Light-bulb sea squirt</name>
    <name type="synonym">Ascidia lepadiformis</name>
    <dbReference type="NCBI Taxonomy" id="159417"/>
    <lineage>
        <taxon>Eukaryota</taxon>
        <taxon>Metazoa</taxon>
        <taxon>Chordata</taxon>
        <taxon>Tunicata</taxon>
        <taxon>Ascidiacea</taxon>
        <taxon>Aplousobranchia</taxon>
        <taxon>Clavelinidae</taxon>
        <taxon>Clavelina</taxon>
    </lineage>
</organism>
<evidence type="ECO:0000313" key="4">
    <source>
        <dbReference type="Proteomes" id="UP001642483"/>
    </source>
</evidence>